<gene>
    <name evidence="2" type="ORF">I6H58_04800</name>
</gene>
<keyword evidence="1" id="KW-0812">Transmembrane</keyword>
<dbReference type="PANTHER" id="PTHR40078">
    <property type="entry name" value="INTEGRAL MEMBRANE PROTEIN-RELATED"/>
    <property type="match status" value="1"/>
</dbReference>
<dbReference type="PANTHER" id="PTHR40078:SF1">
    <property type="entry name" value="INTEGRAL MEMBRANE PROTEIN"/>
    <property type="match status" value="1"/>
</dbReference>
<protein>
    <recommendedName>
        <fullName evidence="4">Integral membrane protein</fullName>
    </recommendedName>
</protein>
<dbReference type="RefSeq" id="WP_198491003.1">
    <property type="nucleotide sequence ID" value="NZ_CP066078.1"/>
</dbReference>
<evidence type="ECO:0000313" key="3">
    <source>
        <dbReference type="Proteomes" id="UP000595221"/>
    </source>
</evidence>
<dbReference type="Pfam" id="PF19700">
    <property type="entry name" value="DUF6198"/>
    <property type="match status" value="1"/>
</dbReference>
<organism evidence="2 3">
    <name type="scientific">Rothia kristinae</name>
    <dbReference type="NCBI Taxonomy" id="37923"/>
    <lineage>
        <taxon>Bacteria</taxon>
        <taxon>Bacillati</taxon>
        <taxon>Actinomycetota</taxon>
        <taxon>Actinomycetes</taxon>
        <taxon>Micrococcales</taxon>
        <taxon>Micrococcaceae</taxon>
        <taxon>Rothia</taxon>
    </lineage>
</organism>
<keyword evidence="1" id="KW-1133">Transmembrane helix</keyword>
<feature type="transmembrane region" description="Helical" evidence="1">
    <location>
        <begin position="91"/>
        <end position="109"/>
    </location>
</feature>
<dbReference type="AlphaFoldDB" id="A0A7T4T547"/>
<feature type="transmembrane region" description="Helical" evidence="1">
    <location>
        <begin position="62"/>
        <end position="79"/>
    </location>
</feature>
<evidence type="ECO:0000313" key="2">
    <source>
        <dbReference type="EMBL" id="QQC60242.1"/>
    </source>
</evidence>
<accession>A0A7T4T547</accession>
<proteinExistence type="predicted"/>
<keyword evidence="1" id="KW-0472">Membrane</keyword>
<evidence type="ECO:0000256" key="1">
    <source>
        <dbReference type="SAM" id="Phobius"/>
    </source>
</evidence>
<sequence length="233" mass="24920">MASTTGQRRPWQEIALRSTYSLVGVAIIGLGAAVMLVGGVGVDPFTALNTGISDLIDWSLGTWQLVANAILFVFVLIWGRQFIGVGTVINMVLTGYFITWFSQLLTPVIPADPGLGAQALLFLIGIAIFDFGASAYMSAGVGTAPYDAIAPMIVDKSRFSYRWVRTIQDIITVTAAWLCSGPVGVGTFATAFFNGPLIEAFSAKVNAPLVGRLVRLLPERMRSDEEQKDPTAG</sequence>
<feature type="transmembrane region" description="Helical" evidence="1">
    <location>
        <begin position="115"/>
        <end position="136"/>
    </location>
</feature>
<feature type="transmembrane region" description="Helical" evidence="1">
    <location>
        <begin position="20"/>
        <end position="42"/>
    </location>
</feature>
<dbReference type="InterPro" id="IPR038750">
    <property type="entry name" value="YczE/YyaS-like"/>
</dbReference>
<dbReference type="Proteomes" id="UP000595221">
    <property type="component" value="Chromosome"/>
</dbReference>
<name>A0A7T4T547_9MICC</name>
<reference evidence="2 3" key="1">
    <citation type="submission" date="2020-12" db="EMBL/GenBank/DDBJ databases">
        <title>FDA dAtabase for Regulatory Grade micrObial Sequences (FDA-ARGOS): Supporting development and validation of Infectious Disease Dx tests.</title>
        <authorList>
            <person name="Sproer C."/>
            <person name="Gronow S."/>
            <person name="Severitt S."/>
            <person name="Schroder I."/>
            <person name="Tallon L."/>
            <person name="Sadzewicz L."/>
            <person name="Zhao X."/>
            <person name="Boylan J."/>
            <person name="Ott S."/>
            <person name="Bowen H."/>
            <person name="Vavikolanu K."/>
            <person name="Mehta A."/>
            <person name="Aluvathingal J."/>
            <person name="Nadendla S."/>
            <person name="Lowell S."/>
            <person name="Myers T."/>
            <person name="Yan Y."/>
            <person name="Sichtig H."/>
        </authorList>
    </citation>
    <scope>NUCLEOTIDE SEQUENCE [LARGE SCALE GENOMIC DNA]</scope>
    <source>
        <strain evidence="2 3">FDAARGOS_1001</strain>
    </source>
</reference>
<dbReference type="EMBL" id="CP066078">
    <property type="protein sequence ID" value="QQC60242.1"/>
    <property type="molecule type" value="Genomic_DNA"/>
</dbReference>
<evidence type="ECO:0008006" key="4">
    <source>
        <dbReference type="Google" id="ProtNLM"/>
    </source>
</evidence>